<sequence>MSVTRWEQGRADIDRLITQGRLERVAPNQQHAQVLLEQARKAVQSAAVLATTDDTITAFTAAYDAARKALTAILVNQGLRPGSGEGGHAVLREAVLAQLEPPNQPAVRAFGWMRQIRNSSAYPEPDGATATGREVSDAIEAAQAIIQVAAKVIPVMPVYGR</sequence>
<reference evidence="2 3" key="1">
    <citation type="submission" date="2018-01" db="EMBL/GenBank/DDBJ databases">
        <title>Lactibacter flavus gen. nov., sp. nov., a novel bacterium of the family Propionibacteriaceae isolated from raw milk and dairy products.</title>
        <authorList>
            <person name="Wenning M."/>
            <person name="Breitenwieser F."/>
            <person name="Huptas C."/>
            <person name="von Neubeck M."/>
            <person name="Busse H.-J."/>
            <person name="Scherer S."/>
        </authorList>
    </citation>
    <scope>NUCLEOTIDE SEQUENCE [LARGE SCALE GENOMIC DNA]</scope>
    <source>
        <strain evidence="2 3">VG341</strain>
    </source>
</reference>
<gene>
    <name evidence="2" type="ORF">C1706_07970</name>
</gene>
<feature type="domain" description="HEPN" evidence="1">
    <location>
        <begin position="33"/>
        <end position="149"/>
    </location>
</feature>
<dbReference type="AlphaFoldDB" id="A0A4V1Q7B2"/>
<dbReference type="Gene3D" id="1.20.120.330">
    <property type="entry name" value="Nucleotidyltransferases domain 2"/>
    <property type="match status" value="1"/>
</dbReference>
<organism evidence="2 3">
    <name type="scientific">Propioniciclava flava</name>
    <dbReference type="NCBI Taxonomy" id="2072026"/>
    <lineage>
        <taxon>Bacteria</taxon>
        <taxon>Bacillati</taxon>
        <taxon>Actinomycetota</taxon>
        <taxon>Actinomycetes</taxon>
        <taxon>Propionibacteriales</taxon>
        <taxon>Propionibacteriaceae</taxon>
        <taxon>Propioniciclava</taxon>
    </lineage>
</organism>
<dbReference type="RefSeq" id="WP_129458717.1">
    <property type="nucleotide sequence ID" value="NZ_PPCV01000005.1"/>
</dbReference>
<evidence type="ECO:0000313" key="2">
    <source>
        <dbReference type="EMBL" id="RXW31978.1"/>
    </source>
</evidence>
<evidence type="ECO:0000259" key="1">
    <source>
        <dbReference type="Pfam" id="PF05168"/>
    </source>
</evidence>
<proteinExistence type="predicted"/>
<dbReference type="EMBL" id="PPCV01000005">
    <property type="protein sequence ID" value="RXW31978.1"/>
    <property type="molecule type" value="Genomic_DNA"/>
</dbReference>
<protein>
    <recommendedName>
        <fullName evidence="1">HEPN domain-containing protein</fullName>
    </recommendedName>
</protein>
<dbReference type="InterPro" id="IPR007842">
    <property type="entry name" value="HEPN_dom"/>
</dbReference>
<dbReference type="Pfam" id="PF05168">
    <property type="entry name" value="HEPN"/>
    <property type="match status" value="1"/>
</dbReference>
<dbReference type="OrthoDB" id="3728235at2"/>
<evidence type="ECO:0000313" key="3">
    <source>
        <dbReference type="Proteomes" id="UP000290624"/>
    </source>
</evidence>
<comment type="caution">
    <text evidence="2">The sequence shown here is derived from an EMBL/GenBank/DDBJ whole genome shotgun (WGS) entry which is preliminary data.</text>
</comment>
<accession>A0A4V1Q7B2</accession>
<keyword evidence="3" id="KW-1185">Reference proteome</keyword>
<dbReference type="Proteomes" id="UP000290624">
    <property type="component" value="Unassembled WGS sequence"/>
</dbReference>
<name>A0A4V1Q7B2_9ACTN</name>